<evidence type="ECO:0008006" key="11">
    <source>
        <dbReference type="Google" id="ProtNLM"/>
    </source>
</evidence>
<feature type="region of interest" description="Disordered" evidence="7">
    <location>
        <begin position="42"/>
        <end position="65"/>
    </location>
</feature>
<dbReference type="PANTHER" id="PTHR12316">
    <property type="entry name" value="NINJURIN-RELATED"/>
    <property type="match status" value="1"/>
</dbReference>
<evidence type="ECO:0000313" key="9">
    <source>
        <dbReference type="EMBL" id="KAH1168266.1"/>
    </source>
</evidence>
<reference evidence="9" key="1">
    <citation type="submission" date="2021-09" db="EMBL/GenBank/DDBJ databases">
        <title>The genome of Mauremys mutica provides insights into the evolution of semi-aquatic lifestyle.</title>
        <authorList>
            <person name="Gong S."/>
            <person name="Gao Y."/>
        </authorList>
    </citation>
    <scope>NUCLEOTIDE SEQUENCE</scope>
    <source>
        <strain evidence="9">MM-2020</strain>
        <tissue evidence="9">Muscle</tissue>
    </source>
</reference>
<proteinExistence type="inferred from homology"/>
<evidence type="ECO:0000256" key="5">
    <source>
        <dbReference type="ARBA" id="ARBA00022989"/>
    </source>
</evidence>
<dbReference type="GO" id="GO:0007155">
    <property type="term" value="P:cell adhesion"/>
    <property type="evidence" value="ECO:0007669"/>
    <property type="project" value="UniProtKB-KW"/>
</dbReference>
<evidence type="ECO:0000256" key="6">
    <source>
        <dbReference type="ARBA" id="ARBA00023136"/>
    </source>
</evidence>
<comment type="subcellular location">
    <subcellularLocation>
        <location evidence="1">Membrane</location>
        <topology evidence="1">Multi-pass membrane protein</topology>
    </subcellularLocation>
</comment>
<comment type="caution">
    <text evidence="9">The sequence shown here is derived from an EMBL/GenBank/DDBJ whole genome shotgun (WGS) entry which is preliminary data.</text>
</comment>
<dbReference type="AlphaFoldDB" id="A0A9D3WW79"/>
<gene>
    <name evidence="9" type="ORF">KIL84_003749</name>
</gene>
<feature type="transmembrane region" description="Helical" evidence="8">
    <location>
        <begin position="183"/>
        <end position="208"/>
    </location>
</feature>
<keyword evidence="4" id="KW-0130">Cell adhesion</keyword>
<dbReference type="Proteomes" id="UP000827986">
    <property type="component" value="Unassembled WGS sequence"/>
</dbReference>
<keyword evidence="5 8" id="KW-1133">Transmembrane helix</keyword>
<keyword evidence="10" id="KW-1185">Reference proteome</keyword>
<sequence length="211" mass="22782">MKVRVIRLCVLYADKYEPPTLYNILWPLSQALAALPVQPARLRAGTKGNPGRKGKQPLRSELQDGTFRPGPAAACVCAARWEGRHRARLGRRRSGPCGQGAAAEQAVGHSTIAEPENMQMNEQAGSEGAALNTTSSQRDDGCFNVNRYANKKSAAESMLDIALLMANATQLKAVMEQGPSFSFYIPLIVLISISLILQVAVGVLLIFLGTY</sequence>
<protein>
    <recommendedName>
        <fullName evidence="11">Ninjurin 1</fullName>
    </recommendedName>
</protein>
<evidence type="ECO:0000256" key="3">
    <source>
        <dbReference type="ARBA" id="ARBA00022692"/>
    </source>
</evidence>
<comment type="similarity">
    <text evidence="2">Belongs to the ninjurin family.</text>
</comment>
<dbReference type="GO" id="GO:0042246">
    <property type="term" value="P:tissue regeneration"/>
    <property type="evidence" value="ECO:0007669"/>
    <property type="project" value="InterPro"/>
</dbReference>
<evidence type="ECO:0000256" key="7">
    <source>
        <dbReference type="SAM" id="MobiDB-lite"/>
    </source>
</evidence>
<dbReference type="InterPro" id="IPR007007">
    <property type="entry name" value="Ninjurin"/>
</dbReference>
<dbReference type="PANTHER" id="PTHR12316:SF19">
    <property type="entry name" value="NINJURIN-1"/>
    <property type="match status" value="1"/>
</dbReference>
<evidence type="ECO:0000256" key="1">
    <source>
        <dbReference type="ARBA" id="ARBA00004141"/>
    </source>
</evidence>
<organism evidence="9 10">
    <name type="scientific">Mauremys mutica</name>
    <name type="common">yellowpond turtle</name>
    <dbReference type="NCBI Taxonomy" id="74926"/>
    <lineage>
        <taxon>Eukaryota</taxon>
        <taxon>Metazoa</taxon>
        <taxon>Chordata</taxon>
        <taxon>Craniata</taxon>
        <taxon>Vertebrata</taxon>
        <taxon>Euteleostomi</taxon>
        <taxon>Archelosauria</taxon>
        <taxon>Testudinata</taxon>
        <taxon>Testudines</taxon>
        <taxon>Cryptodira</taxon>
        <taxon>Durocryptodira</taxon>
        <taxon>Testudinoidea</taxon>
        <taxon>Geoemydidae</taxon>
        <taxon>Geoemydinae</taxon>
        <taxon>Mauremys</taxon>
    </lineage>
</organism>
<evidence type="ECO:0000256" key="4">
    <source>
        <dbReference type="ARBA" id="ARBA00022889"/>
    </source>
</evidence>
<evidence type="ECO:0000313" key="10">
    <source>
        <dbReference type="Proteomes" id="UP000827986"/>
    </source>
</evidence>
<keyword evidence="6 8" id="KW-0472">Membrane</keyword>
<evidence type="ECO:0000256" key="8">
    <source>
        <dbReference type="SAM" id="Phobius"/>
    </source>
</evidence>
<dbReference type="EMBL" id="JAHDVG010000486">
    <property type="protein sequence ID" value="KAH1168266.1"/>
    <property type="molecule type" value="Genomic_DNA"/>
</dbReference>
<dbReference type="GO" id="GO:0016020">
    <property type="term" value="C:membrane"/>
    <property type="evidence" value="ECO:0007669"/>
    <property type="project" value="UniProtKB-SubCell"/>
</dbReference>
<evidence type="ECO:0000256" key="2">
    <source>
        <dbReference type="ARBA" id="ARBA00008141"/>
    </source>
</evidence>
<name>A0A9D3WW79_9SAUR</name>
<dbReference type="Pfam" id="PF04923">
    <property type="entry name" value="Ninjurin"/>
    <property type="match status" value="1"/>
</dbReference>
<keyword evidence="3 8" id="KW-0812">Transmembrane</keyword>
<accession>A0A9D3WW79</accession>